<dbReference type="EMBL" id="GBXM01062330">
    <property type="protein sequence ID" value="JAH46247.1"/>
    <property type="molecule type" value="Transcribed_RNA"/>
</dbReference>
<reference evidence="1" key="1">
    <citation type="submission" date="2014-11" db="EMBL/GenBank/DDBJ databases">
        <authorList>
            <person name="Amaro Gonzalez C."/>
        </authorList>
    </citation>
    <scope>NUCLEOTIDE SEQUENCE</scope>
</reference>
<name>A0A0E9SYD1_ANGAN</name>
<dbReference type="AlphaFoldDB" id="A0A0E9SYD1"/>
<reference evidence="1" key="2">
    <citation type="journal article" date="2015" name="Fish Shellfish Immunol.">
        <title>Early steps in the European eel (Anguilla anguilla)-Vibrio vulnificus interaction in the gills: Role of the RtxA13 toxin.</title>
        <authorList>
            <person name="Callol A."/>
            <person name="Pajuelo D."/>
            <person name="Ebbesson L."/>
            <person name="Teles M."/>
            <person name="MacKenzie S."/>
            <person name="Amaro C."/>
        </authorList>
    </citation>
    <scope>NUCLEOTIDE SEQUENCE</scope>
</reference>
<organism evidence="1">
    <name type="scientific">Anguilla anguilla</name>
    <name type="common">European freshwater eel</name>
    <name type="synonym">Muraena anguilla</name>
    <dbReference type="NCBI Taxonomy" id="7936"/>
    <lineage>
        <taxon>Eukaryota</taxon>
        <taxon>Metazoa</taxon>
        <taxon>Chordata</taxon>
        <taxon>Craniata</taxon>
        <taxon>Vertebrata</taxon>
        <taxon>Euteleostomi</taxon>
        <taxon>Actinopterygii</taxon>
        <taxon>Neopterygii</taxon>
        <taxon>Teleostei</taxon>
        <taxon>Anguilliformes</taxon>
        <taxon>Anguillidae</taxon>
        <taxon>Anguilla</taxon>
    </lineage>
</organism>
<accession>A0A0E9SYD1</accession>
<proteinExistence type="predicted"/>
<protein>
    <submittedName>
        <fullName evidence="1">Uncharacterized protein</fullName>
    </submittedName>
</protein>
<evidence type="ECO:0000313" key="1">
    <source>
        <dbReference type="EMBL" id="JAH46247.1"/>
    </source>
</evidence>
<sequence>MKALCFVSICFSFKAEADCRLLFVLLLDSACSKGGDVQCFYKNLLFQLSHCVMISKCFADIFVYTLFQTITNIVISVLSIQGFFIRERTVVT</sequence>